<dbReference type="PROSITE" id="PS51318">
    <property type="entry name" value="TAT"/>
    <property type="match status" value="1"/>
</dbReference>
<dbReference type="Proteomes" id="UP000638313">
    <property type="component" value="Unassembled WGS sequence"/>
</dbReference>
<evidence type="ECO:0000256" key="3">
    <source>
        <dbReference type="ARBA" id="ARBA00022801"/>
    </source>
</evidence>
<keyword evidence="8" id="KW-1185">Reference proteome</keyword>
<proteinExistence type="inferred from homology"/>
<evidence type="ECO:0000256" key="2">
    <source>
        <dbReference type="ARBA" id="ARBA00022670"/>
    </source>
</evidence>
<keyword evidence="3" id="KW-0378">Hydrolase</keyword>
<accession>A0A919EC79</accession>
<evidence type="ECO:0000259" key="6">
    <source>
        <dbReference type="PROSITE" id="PS51935"/>
    </source>
</evidence>
<dbReference type="InterPro" id="IPR000064">
    <property type="entry name" value="NLP_P60_dom"/>
</dbReference>
<dbReference type="InterPro" id="IPR051794">
    <property type="entry name" value="PG_Endopeptidase_C40"/>
</dbReference>
<evidence type="ECO:0000256" key="4">
    <source>
        <dbReference type="ARBA" id="ARBA00022807"/>
    </source>
</evidence>
<organism evidence="7 8">
    <name type="scientific">Streptomyces mashuensis</name>
    <dbReference type="NCBI Taxonomy" id="33904"/>
    <lineage>
        <taxon>Bacteria</taxon>
        <taxon>Bacillati</taxon>
        <taxon>Actinomycetota</taxon>
        <taxon>Actinomycetes</taxon>
        <taxon>Kitasatosporales</taxon>
        <taxon>Streptomycetaceae</taxon>
        <taxon>Streptomyces</taxon>
    </lineage>
</organism>
<evidence type="ECO:0000313" key="7">
    <source>
        <dbReference type="EMBL" id="GHF36566.1"/>
    </source>
</evidence>
<evidence type="ECO:0000313" key="8">
    <source>
        <dbReference type="Proteomes" id="UP000638313"/>
    </source>
</evidence>
<comment type="caution">
    <text evidence="7">The sequence shown here is derived from an EMBL/GenBank/DDBJ whole genome shotgun (WGS) entry which is preliminary data.</text>
</comment>
<dbReference type="PANTHER" id="PTHR47359">
    <property type="entry name" value="PEPTIDOGLYCAN DL-ENDOPEPTIDASE CWLO"/>
    <property type="match status" value="1"/>
</dbReference>
<protein>
    <recommendedName>
        <fullName evidence="6">NlpC/P60 domain-containing protein</fullName>
    </recommendedName>
</protein>
<dbReference type="InterPro" id="IPR006311">
    <property type="entry name" value="TAT_signal"/>
</dbReference>
<sequence length="170" mass="18122">MPEDIPETGRRRALCGALLALMGTAVIATPGAAAAAVRPGAGVAASARPRPGPAVNYALRHVGDPYVYGGTGPRRWDCSGLVQQAYRRAGVRLPRLAADQYRATRRIPRASLRRGDLVFWSSDGAASGVHHVAIYLGGGRYVEAAHGGTRVRVSSFKRYDAHMYGRVGKK</sequence>
<dbReference type="EMBL" id="BNBD01000002">
    <property type="protein sequence ID" value="GHF36566.1"/>
    <property type="molecule type" value="Genomic_DNA"/>
</dbReference>
<gene>
    <name evidence="7" type="ORF">GCM10010218_17620</name>
</gene>
<name>A0A919EC79_9ACTN</name>
<reference evidence="7" key="2">
    <citation type="submission" date="2020-09" db="EMBL/GenBank/DDBJ databases">
        <authorList>
            <person name="Sun Q."/>
            <person name="Ohkuma M."/>
        </authorList>
    </citation>
    <scope>NUCLEOTIDE SEQUENCE</scope>
    <source>
        <strain evidence="7">JCM 4059</strain>
    </source>
</reference>
<evidence type="ECO:0000256" key="5">
    <source>
        <dbReference type="SAM" id="SignalP"/>
    </source>
</evidence>
<evidence type="ECO:0000256" key="1">
    <source>
        <dbReference type="ARBA" id="ARBA00007074"/>
    </source>
</evidence>
<feature type="signal peptide" evidence="5">
    <location>
        <begin position="1"/>
        <end position="28"/>
    </location>
</feature>
<dbReference type="SUPFAM" id="SSF54001">
    <property type="entry name" value="Cysteine proteinases"/>
    <property type="match status" value="1"/>
</dbReference>
<dbReference type="InterPro" id="IPR038765">
    <property type="entry name" value="Papain-like_cys_pep_sf"/>
</dbReference>
<dbReference type="GO" id="GO:0006508">
    <property type="term" value="P:proteolysis"/>
    <property type="evidence" value="ECO:0007669"/>
    <property type="project" value="UniProtKB-KW"/>
</dbReference>
<feature type="chain" id="PRO_5038691995" description="NlpC/P60 domain-containing protein" evidence="5">
    <location>
        <begin position="29"/>
        <end position="170"/>
    </location>
</feature>
<comment type="similarity">
    <text evidence="1">Belongs to the peptidase C40 family.</text>
</comment>
<keyword evidence="4" id="KW-0788">Thiol protease</keyword>
<dbReference type="Gene3D" id="3.90.1720.10">
    <property type="entry name" value="endopeptidase domain like (from Nostoc punctiforme)"/>
    <property type="match status" value="1"/>
</dbReference>
<feature type="domain" description="NlpC/P60" evidence="6">
    <location>
        <begin position="48"/>
        <end position="170"/>
    </location>
</feature>
<dbReference type="Pfam" id="PF00877">
    <property type="entry name" value="NLPC_P60"/>
    <property type="match status" value="1"/>
</dbReference>
<dbReference type="GO" id="GO:0008234">
    <property type="term" value="F:cysteine-type peptidase activity"/>
    <property type="evidence" value="ECO:0007669"/>
    <property type="project" value="UniProtKB-KW"/>
</dbReference>
<dbReference type="AlphaFoldDB" id="A0A919EC79"/>
<dbReference type="PROSITE" id="PS51935">
    <property type="entry name" value="NLPC_P60"/>
    <property type="match status" value="1"/>
</dbReference>
<dbReference type="PANTHER" id="PTHR47359:SF3">
    <property type="entry name" value="NLP_P60 DOMAIN-CONTAINING PROTEIN-RELATED"/>
    <property type="match status" value="1"/>
</dbReference>
<keyword evidence="5" id="KW-0732">Signal</keyword>
<reference evidence="7" key="1">
    <citation type="journal article" date="2014" name="Int. J. Syst. Evol. Microbiol.">
        <title>Complete genome sequence of Corynebacterium casei LMG S-19264T (=DSM 44701T), isolated from a smear-ripened cheese.</title>
        <authorList>
            <consortium name="US DOE Joint Genome Institute (JGI-PGF)"/>
            <person name="Walter F."/>
            <person name="Albersmeier A."/>
            <person name="Kalinowski J."/>
            <person name="Ruckert C."/>
        </authorList>
    </citation>
    <scope>NUCLEOTIDE SEQUENCE</scope>
    <source>
        <strain evidence="7">JCM 4059</strain>
    </source>
</reference>
<dbReference type="RefSeq" id="WP_190128850.1">
    <property type="nucleotide sequence ID" value="NZ_BNBD01000002.1"/>
</dbReference>
<keyword evidence="2" id="KW-0645">Protease</keyword>